<dbReference type="PANTHER" id="PTHR11228">
    <property type="entry name" value="RADICAL SAM DOMAIN PROTEIN"/>
    <property type="match status" value="1"/>
</dbReference>
<keyword evidence="4" id="KW-0479">Metal-binding</keyword>
<feature type="domain" description="4Fe4S-binding SPASM" evidence="8">
    <location>
        <begin position="242"/>
        <end position="308"/>
    </location>
</feature>
<sequence>MRAKIRPRIQLEDREPLDKAIPLSTPWVIFVDPSDVCNFRCKFCPSSDRELLKSVGRPLKLMQFPLYKKIVDDICEFEKPIKVLRLYLHGEPLMNPRFSDMVKYAKDSGCCDKIDTTTNANLLNPKRTYNIIKAGLDRINISIEGINEQQYLDFSNVKINFRRLVRNIRFFYNQRKDCEVFIKICGDSLSEEDKQKFYDIFGDICDGIFIEHTMNCWNGFDGPKQNEEVGIYGQPIKEVMVCPYVFYSISINSDGTVSACFLDWNRKLFIGDVRKKSIKDIWNGTFLSAYRYMFLIKERKNHNVCGKCSQLSHGMPVDLDYKAKEILQRFLK</sequence>
<evidence type="ECO:0000256" key="5">
    <source>
        <dbReference type="ARBA" id="ARBA00023004"/>
    </source>
</evidence>
<comment type="cofactor">
    <cofactor evidence="1">
        <name>[4Fe-4S] cluster</name>
        <dbReference type="ChEBI" id="CHEBI:49883"/>
    </cofactor>
</comment>
<organism evidence="9">
    <name type="scientific">marine sediment metagenome</name>
    <dbReference type="NCBI Taxonomy" id="412755"/>
    <lineage>
        <taxon>unclassified sequences</taxon>
        <taxon>metagenomes</taxon>
        <taxon>ecological metagenomes</taxon>
    </lineage>
</organism>
<dbReference type="GO" id="GO:0051536">
    <property type="term" value="F:iron-sulfur cluster binding"/>
    <property type="evidence" value="ECO:0007669"/>
    <property type="project" value="UniProtKB-KW"/>
</dbReference>
<protein>
    <recommendedName>
        <fullName evidence="10">Radical SAM core domain-containing protein</fullName>
    </recommendedName>
</protein>
<dbReference type="GO" id="GO:0003824">
    <property type="term" value="F:catalytic activity"/>
    <property type="evidence" value="ECO:0007669"/>
    <property type="project" value="InterPro"/>
</dbReference>
<reference evidence="9" key="1">
    <citation type="journal article" date="2015" name="Nature">
        <title>Complex archaea that bridge the gap between prokaryotes and eukaryotes.</title>
        <authorList>
            <person name="Spang A."/>
            <person name="Saw J.H."/>
            <person name="Jorgensen S.L."/>
            <person name="Zaremba-Niedzwiedzka K."/>
            <person name="Martijn J."/>
            <person name="Lind A.E."/>
            <person name="van Eijk R."/>
            <person name="Schleper C."/>
            <person name="Guy L."/>
            <person name="Ettema T.J."/>
        </authorList>
    </citation>
    <scope>NUCLEOTIDE SEQUENCE</scope>
</reference>
<dbReference type="InterPro" id="IPR050377">
    <property type="entry name" value="Radical_SAM_PqqE_MftC-like"/>
</dbReference>
<dbReference type="InterPro" id="IPR034391">
    <property type="entry name" value="AdoMet-like_SPASM_containing"/>
</dbReference>
<proteinExistence type="predicted"/>
<gene>
    <name evidence="9" type="ORF">LCGC14_1561840</name>
</gene>
<keyword evidence="2" id="KW-0004">4Fe-4S</keyword>
<dbReference type="InterPro" id="IPR013785">
    <property type="entry name" value="Aldolase_TIM"/>
</dbReference>
<dbReference type="Pfam" id="PF13186">
    <property type="entry name" value="SPASM"/>
    <property type="match status" value="1"/>
</dbReference>
<keyword evidence="5" id="KW-0408">Iron</keyword>
<evidence type="ECO:0000259" key="8">
    <source>
        <dbReference type="Pfam" id="PF13186"/>
    </source>
</evidence>
<dbReference type="Gene3D" id="3.20.20.70">
    <property type="entry name" value="Aldolase class I"/>
    <property type="match status" value="1"/>
</dbReference>
<evidence type="ECO:0000256" key="4">
    <source>
        <dbReference type="ARBA" id="ARBA00022723"/>
    </source>
</evidence>
<dbReference type="InterPro" id="IPR007197">
    <property type="entry name" value="rSAM"/>
</dbReference>
<evidence type="ECO:0000256" key="2">
    <source>
        <dbReference type="ARBA" id="ARBA00022485"/>
    </source>
</evidence>
<dbReference type="InterPro" id="IPR058240">
    <property type="entry name" value="rSAM_sf"/>
</dbReference>
<dbReference type="GO" id="GO:0046872">
    <property type="term" value="F:metal ion binding"/>
    <property type="evidence" value="ECO:0007669"/>
    <property type="project" value="UniProtKB-KW"/>
</dbReference>
<dbReference type="AlphaFoldDB" id="A0A0F9L3M6"/>
<dbReference type="Pfam" id="PF04055">
    <property type="entry name" value="Radical_SAM"/>
    <property type="match status" value="1"/>
</dbReference>
<dbReference type="PANTHER" id="PTHR11228:SF7">
    <property type="entry name" value="PQQA PEPTIDE CYCLASE"/>
    <property type="match status" value="1"/>
</dbReference>
<dbReference type="SUPFAM" id="SSF102114">
    <property type="entry name" value="Radical SAM enzymes"/>
    <property type="match status" value="1"/>
</dbReference>
<keyword evidence="3" id="KW-0949">S-adenosyl-L-methionine</keyword>
<evidence type="ECO:0000256" key="6">
    <source>
        <dbReference type="ARBA" id="ARBA00023014"/>
    </source>
</evidence>
<dbReference type="SFLD" id="SFLDS00029">
    <property type="entry name" value="Radical_SAM"/>
    <property type="match status" value="1"/>
</dbReference>
<accession>A0A0F9L3M6</accession>
<evidence type="ECO:0000313" key="9">
    <source>
        <dbReference type="EMBL" id="KKM44216.1"/>
    </source>
</evidence>
<dbReference type="SFLD" id="SFLDG01067">
    <property type="entry name" value="SPASM/twitch_domain_containing"/>
    <property type="match status" value="1"/>
</dbReference>
<evidence type="ECO:0000256" key="1">
    <source>
        <dbReference type="ARBA" id="ARBA00001966"/>
    </source>
</evidence>
<dbReference type="CDD" id="cd01335">
    <property type="entry name" value="Radical_SAM"/>
    <property type="match status" value="1"/>
</dbReference>
<comment type="caution">
    <text evidence="9">The sequence shown here is derived from an EMBL/GenBank/DDBJ whole genome shotgun (WGS) entry which is preliminary data.</text>
</comment>
<dbReference type="SFLD" id="SFLDG01387">
    <property type="entry name" value="BtrN-like_SPASM_domain_contain"/>
    <property type="match status" value="1"/>
</dbReference>
<dbReference type="EMBL" id="LAZR01012077">
    <property type="protein sequence ID" value="KKM44216.1"/>
    <property type="molecule type" value="Genomic_DNA"/>
</dbReference>
<name>A0A0F9L3M6_9ZZZZ</name>
<evidence type="ECO:0000256" key="3">
    <source>
        <dbReference type="ARBA" id="ARBA00022691"/>
    </source>
</evidence>
<evidence type="ECO:0000259" key="7">
    <source>
        <dbReference type="Pfam" id="PF04055"/>
    </source>
</evidence>
<feature type="domain" description="Radical SAM core" evidence="7">
    <location>
        <begin position="33"/>
        <end position="174"/>
    </location>
</feature>
<keyword evidence="6" id="KW-0411">Iron-sulfur</keyword>
<evidence type="ECO:0008006" key="10">
    <source>
        <dbReference type="Google" id="ProtNLM"/>
    </source>
</evidence>
<dbReference type="InterPro" id="IPR023885">
    <property type="entry name" value="4Fe4S-binding_SPASM_dom"/>
</dbReference>